<dbReference type="PROSITE" id="PS50222">
    <property type="entry name" value="EF_HAND_2"/>
    <property type="match status" value="4"/>
</dbReference>
<evidence type="ECO:0000259" key="17">
    <source>
        <dbReference type="PROSITE" id="PS50011"/>
    </source>
</evidence>
<accession>A0A7S3P2N1</accession>
<dbReference type="PANTHER" id="PTHR24349">
    <property type="entry name" value="SERINE/THREONINE-PROTEIN KINASE"/>
    <property type="match status" value="1"/>
</dbReference>
<keyword evidence="9" id="KW-0106">Calcium</keyword>
<keyword evidence="5" id="KW-0479">Metal-binding</keyword>
<dbReference type="InterPro" id="IPR011992">
    <property type="entry name" value="EF-hand-dom_pair"/>
</dbReference>
<dbReference type="SMART" id="SM00220">
    <property type="entry name" value="S_TKc"/>
    <property type="match status" value="1"/>
</dbReference>
<comment type="catalytic activity">
    <reaction evidence="13">
        <text>L-seryl-[protein] + ATP = O-phospho-L-seryl-[protein] + ADP + H(+)</text>
        <dbReference type="Rhea" id="RHEA:17989"/>
        <dbReference type="Rhea" id="RHEA-COMP:9863"/>
        <dbReference type="Rhea" id="RHEA-COMP:11604"/>
        <dbReference type="ChEBI" id="CHEBI:15378"/>
        <dbReference type="ChEBI" id="CHEBI:29999"/>
        <dbReference type="ChEBI" id="CHEBI:30616"/>
        <dbReference type="ChEBI" id="CHEBI:83421"/>
        <dbReference type="ChEBI" id="CHEBI:456216"/>
        <dbReference type="EC" id="2.7.11.1"/>
    </reaction>
</comment>
<evidence type="ECO:0000256" key="3">
    <source>
        <dbReference type="ARBA" id="ARBA00022527"/>
    </source>
</evidence>
<dbReference type="GO" id="GO:0004674">
    <property type="term" value="F:protein serine/threonine kinase activity"/>
    <property type="evidence" value="ECO:0007669"/>
    <property type="project" value="UniProtKB-KW"/>
</dbReference>
<dbReference type="PROSITE" id="PS00018">
    <property type="entry name" value="EF_HAND_1"/>
    <property type="match status" value="3"/>
</dbReference>
<evidence type="ECO:0000256" key="12">
    <source>
        <dbReference type="ARBA" id="ARBA00047899"/>
    </source>
</evidence>
<gene>
    <name evidence="19" type="ORF">ACOF00016_LOCUS469</name>
</gene>
<feature type="domain" description="EF-hand" evidence="18">
    <location>
        <begin position="426"/>
        <end position="459"/>
    </location>
</feature>
<evidence type="ECO:0000256" key="5">
    <source>
        <dbReference type="ARBA" id="ARBA00022723"/>
    </source>
</evidence>
<evidence type="ECO:0000256" key="9">
    <source>
        <dbReference type="ARBA" id="ARBA00022837"/>
    </source>
</evidence>
<dbReference type="InterPro" id="IPR011009">
    <property type="entry name" value="Kinase-like_dom_sf"/>
</dbReference>
<dbReference type="InterPro" id="IPR008271">
    <property type="entry name" value="Ser/Thr_kinase_AS"/>
</dbReference>
<dbReference type="FunFam" id="3.30.200.20:FF:000315">
    <property type="entry name" value="Calcium-dependent protein kinase 3"/>
    <property type="match status" value="1"/>
</dbReference>
<keyword evidence="8" id="KW-0418">Kinase</keyword>
<feature type="binding site" evidence="14">
    <location>
        <position position="65"/>
    </location>
    <ligand>
        <name>ATP</name>
        <dbReference type="ChEBI" id="CHEBI:30616"/>
    </ligand>
</feature>
<feature type="compositionally biased region" description="Low complexity" evidence="16">
    <location>
        <begin position="11"/>
        <end position="24"/>
    </location>
</feature>
<feature type="domain" description="EF-hand" evidence="18">
    <location>
        <begin position="390"/>
        <end position="425"/>
    </location>
</feature>
<dbReference type="AlphaFoldDB" id="A0A7S3P2N1"/>
<dbReference type="SMART" id="SM00054">
    <property type="entry name" value="EFh"/>
    <property type="match status" value="4"/>
</dbReference>
<dbReference type="PROSITE" id="PS50011">
    <property type="entry name" value="PROTEIN_KINASE_DOM"/>
    <property type="match status" value="1"/>
</dbReference>
<dbReference type="InterPro" id="IPR000719">
    <property type="entry name" value="Prot_kinase_dom"/>
</dbReference>
<proteinExistence type="inferred from homology"/>
<dbReference type="InterPro" id="IPR018247">
    <property type="entry name" value="EF_Hand_1_Ca_BS"/>
</dbReference>
<feature type="domain" description="Protein kinase" evidence="17">
    <location>
        <begin position="35"/>
        <end position="294"/>
    </location>
</feature>
<dbReference type="PROSITE" id="PS00108">
    <property type="entry name" value="PROTEIN_KINASE_ST"/>
    <property type="match status" value="1"/>
</dbReference>
<dbReference type="Pfam" id="PF13499">
    <property type="entry name" value="EF-hand_7"/>
    <property type="match status" value="2"/>
</dbReference>
<evidence type="ECO:0000256" key="14">
    <source>
        <dbReference type="PROSITE-ProRule" id="PRU10141"/>
    </source>
</evidence>
<dbReference type="Pfam" id="PF00069">
    <property type="entry name" value="Pkinase"/>
    <property type="match status" value="1"/>
</dbReference>
<dbReference type="FunFam" id="1.10.510.10:FF:000571">
    <property type="entry name" value="Maternal embryonic leucine zipper kinase"/>
    <property type="match status" value="1"/>
</dbReference>
<evidence type="ECO:0000256" key="16">
    <source>
        <dbReference type="SAM" id="MobiDB-lite"/>
    </source>
</evidence>
<keyword evidence="3 15" id="KW-0723">Serine/threonine-protein kinase</keyword>
<feature type="domain" description="EF-hand" evidence="18">
    <location>
        <begin position="354"/>
        <end position="389"/>
    </location>
</feature>
<reference evidence="19" key="1">
    <citation type="submission" date="2021-01" db="EMBL/GenBank/DDBJ databases">
        <authorList>
            <person name="Corre E."/>
            <person name="Pelletier E."/>
            <person name="Niang G."/>
            <person name="Scheremetjew M."/>
            <person name="Finn R."/>
            <person name="Kale V."/>
            <person name="Holt S."/>
            <person name="Cochrane G."/>
            <person name="Meng A."/>
            <person name="Brown T."/>
            <person name="Cohen L."/>
        </authorList>
    </citation>
    <scope>NUCLEOTIDE SEQUENCE</scope>
    <source>
        <strain evidence="19">CCMP127</strain>
    </source>
</reference>
<dbReference type="Gene3D" id="1.10.238.10">
    <property type="entry name" value="EF-hand"/>
    <property type="match status" value="2"/>
</dbReference>
<comment type="cofactor">
    <cofactor evidence="1">
        <name>Mg(2+)</name>
        <dbReference type="ChEBI" id="CHEBI:18420"/>
    </cofactor>
</comment>
<keyword evidence="4" id="KW-0808">Transferase</keyword>
<comment type="similarity">
    <text evidence="11">Belongs to the protein kinase superfamily. Ser/Thr protein kinase family. CDPK subfamily.</text>
</comment>
<dbReference type="InterPro" id="IPR002048">
    <property type="entry name" value="EF_hand_dom"/>
</dbReference>
<feature type="region of interest" description="Disordered" evidence="16">
    <location>
        <begin position="1"/>
        <end position="29"/>
    </location>
</feature>
<keyword evidence="7 14" id="KW-0547">Nucleotide-binding</keyword>
<dbReference type="PROSITE" id="PS00107">
    <property type="entry name" value="PROTEIN_KINASE_ATP"/>
    <property type="match status" value="1"/>
</dbReference>
<evidence type="ECO:0000259" key="18">
    <source>
        <dbReference type="PROSITE" id="PS50222"/>
    </source>
</evidence>
<evidence type="ECO:0000256" key="4">
    <source>
        <dbReference type="ARBA" id="ARBA00022679"/>
    </source>
</evidence>
<feature type="domain" description="EF-hand" evidence="18">
    <location>
        <begin position="460"/>
        <end position="492"/>
    </location>
</feature>
<keyword evidence="6" id="KW-0677">Repeat</keyword>
<dbReference type="CDD" id="cd05117">
    <property type="entry name" value="STKc_CAMK"/>
    <property type="match status" value="1"/>
</dbReference>
<dbReference type="SUPFAM" id="SSF56112">
    <property type="entry name" value="Protein kinase-like (PK-like)"/>
    <property type="match status" value="1"/>
</dbReference>
<evidence type="ECO:0000256" key="7">
    <source>
        <dbReference type="ARBA" id="ARBA00022741"/>
    </source>
</evidence>
<evidence type="ECO:0000256" key="2">
    <source>
        <dbReference type="ARBA" id="ARBA00012513"/>
    </source>
</evidence>
<dbReference type="EC" id="2.7.11.1" evidence="2"/>
<dbReference type="SUPFAM" id="SSF47473">
    <property type="entry name" value="EF-hand"/>
    <property type="match status" value="1"/>
</dbReference>
<organism evidence="19">
    <name type="scientific">Amphora coffeiformis</name>
    <dbReference type="NCBI Taxonomy" id="265554"/>
    <lineage>
        <taxon>Eukaryota</taxon>
        <taxon>Sar</taxon>
        <taxon>Stramenopiles</taxon>
        <taxon>Ochrophyta</taxon>
        <taxon>Bacillariophyta</taxon>
        <taxon>Bacillariophyceae</taxon>
        <taxon>Bacillariophycidae</taxon>
        <taxon>Thalassiophysales</taxon>
        <taxon>Catenulaceae</taxon>
        <taxon>Amphora</taxon>
    </lineage>
</organism>
<keyword evidence="10 14" id="KW-0067">ATP-binding</keyword>
<protein>
    <recommendedName>
        <fullName evidence="2">non-specific serine/threonine protein kinase</fullName>
        <ecNumber evidence="2">2.7.11.1</ecNumber>
    </recommendedName>
</protein>
<evidence type="ECO:0000256" key="8">
    <source>
        <dbReference type="ARBA" id="ARBA00022777"/>
    </source>
</evidence>
<feature type="compositionally biased region" description="Basic and acidic residues" evidence="16">
    <location>
        <begin position="1"/>
        <end position="10"/>
    </location>
</feature>
<sequence length="492" mass="54375">MGCGNSKEDSTAPAATSGSRSAPASGGGKKFTDYYTTGRTLGSGAFATVKQATKKGTANETYAVKIVTKANLTQEDALALRDEIDILSQLQHPHIMRLYETFEDARYHYLVTEEMHGGELFDRVVAKMYYTEKEARDTCLVLFEAMEYLHSKNVAHRDLKPENLLLLSANDDTQLKIADFGFAKKTNGTDTCLTTQCGTPGYVAPEVLKGDLYGTKADMWSLGCIVYILLGGYPPFIDNDQRKLFEKIKKGSFSFHPEYWKSISKESKNLITSMLTVDPAKRASPKEALANPWITKDAAALAKKDLGKNLEEFKKFNAKRKFKAAVKGVVATNMMKQFVGGVKSSSLERNLTKDDMATLEETFSMFDKDGGGTISTEELHGIFKQLGNDISKADVVALIKSVDINNDGEMDFKEFVSMMKKMPDAANELKDAFKVFDADGSGSTSKAEMNKIMKKFGQNLTEEELDAVMREVDSDGDGEITFEEFKKAMQAV</sequence>
<evidence type="ECO:0000313" key="19">
    <source>
        <dbReference type="EMBL" id="CAE0402174.1"/>
    </source>
</evidence>
<dbReference type="Gene3D" id="1.10.510.10">
    <property type="entry name" value="Transferase(Phosphotransferase) domain 1"/>
    <property type="match status" value="1"/>
</dbReference>
<dbReference type="GO" id="GO:0005509">
    <property type="term" value="F:calcium ion binding"/>
    <property type="evidence" value="ECO:0007669"/>
    <property type="project" value="InterPro"/>
</dbReference>
<evidence type="ECO:0000256" key="13">
    <source>
        <dbReference type="ARBA" id="ARBA00048679"/>
    </source>
</evidence>
<dbReference type="GO" id="GO:0005524">
    <property type="term" value="F:ATP binding"/>
    <property type="evidence" value="ECO:0007669"/>
    <property type="project" value="UniProtKB-UniRule"/>
</dbReference>
<evidence type="ECO:0000256" key="6">
    <source>
        <dbReference type="ARBA" id="ARBA00022737"/>
    </source>
</evidence>
<dbReference type="CDD" id="cd00051">
    <property type="entry name" value="EFh"/>
    <property type="match status" value="2"/>
</dbReference>
<evidence type="ECO:0000256" key="1">
    <source>
        <dbReference type="ARBA" id="ARBA00001946"/>
    </source>
</evidence>
<dbReference type="Gene3D" id="3.30.200.20">
    <property type="entry name" value="Phosphorylase Kinase, domain 1"/>
    <property type="match status" value="1"/>
</dbReference>
<evidence type="ECO:0000256" key="10">
    <source>
        <dbReference type="ARBA" id="ARBA00022840"/>
    </source>
</evidence>
<evidence type="ECO:0000256" key="11">
    <source>
        <dbReference type="ARBA" id="ARBA00024334"/>
    </source>
</evidence>
<evidence type="ECO:0000256" key="15">
    <source>
        <dbReference type="RuleBase" id="RU000304"/>
    </source>
</evidence>
<name>A0A7S3P2N1_9STRA</name>
<dbReference type="FunFam" id="1.10.238.10:FF:000001">
    <property type="entry name" value="Calmodulin 1"/>
    <property type="match status" value="1"/>
</dbReference>
<dbReference type="EMBL" id="HBIM01000535">
    <property type="protein sequence ID" value="CAE0402174.1"/>
    <property type="molecule type" value="Transcribed_RNA"/>
</dbReference>
<comment type="catalytic activity">
    <reaction evidence="12">
        <text>L-threonyl-[protein] + ATP = O-phospho-L-threonyl-[protein] + ADP + H(+)</text>
        <dbReference type="Rhea" id="RHEA:46608"/>
        <dbReference type="Rhea" id="RHEA-COMP:11060"/>
        <dbReference type="Rhea" id="RHEA-COMP:11605"/>
        <dbReference type="ChEBI" id="CHEBI:15378"/>
        <dbReference type="ChEBI" id="CHEBI:30013"/>
        <dbReference type="ChEBI" id="CHEBI:30616"/>
        <dbReference type="ChEBI" id="CHEBI:61977"/>
        <dbReference type="ChEBI" id="CHEBI:456216"/>
        <dbReference type="EC" id="2.7.11.1"/>
    </reaction>
</comment>
<dbReference type="InterPro" id="IPR017441">
    <property type="entry name" value="Protein_kinase_ATP_BS"/>
</dbReference>
<dbReference type="InterPro" id="IPR050205">
    <property type="entry name" value="CDPK_Ser/Thr_kinases"/>
</dbReference>